<keyword evidence="6" id="KW-0805">Transcription regulation</keyword>
<dbReference type="GO" id="GO:0045944">
    <property type="term" value="P:positive regulation of transcription by RNA polymerase II"/>
    <property type="evidence" value="ECO:0000318"/>
    <property type="project" value="GO_Central"/>
</dbReference>
<comment type="subcellular location">
    <subcellularLocation>
        <location evidence="1">Nucleus</location>
    </subcellularLocation>
</comment>
<evidence type="ECO:0000256" key="9">
    <source>
        <dbReference type="PROSITE-ProRule" id="PRU00042"/>
    </source>
</evidence>
<keyword evidence="3" id="KW-0677">Repeat</keyword>
<dbReference type="PROSITE" id="PS00028">
    <property type="entry name" value="ZINC_FINGER_C2H2_1"/>
    <property type="match status" value="5"/>
</dbReference>
<organism evidence="12 13">
    <name type="scientific">Strongylocentrotus purpuratus</name>
    <name type="common">Purple sea urchin</name>
    <dbReference type="NCBI Taxonomy" id="7668"/>
    <lineage>
        <taxon>Eukaryota</taxon>
        <taxon>Metazoa</taxon>
        <taxon>Echinodermata</taxon>
        <taxon>Eleutherozoa</taxon>
        <taxon>Echinozoa</taxon>
        <taxon>Echinoidea</taxon>
        <taxon>Euechinoidea</taxon>
        <taxon>Echinacea</taxon>
        <taxon>Camarodonta</taxon>
        <taxon>Echinidea</taxon>
        <taxon>Strongylocentrotidae</taxon>
        <taxon>Strongylocentrotus</taxon>
    </lineage>
</organism>
<feature type="domain" description="C2H2-type" evidence="11">
    <location>
        <begin position="520"/>
        <end position="548"/>
    </location>
</feature>
<keyword evidence="8" id="KW-0539">Nucleus</keyword>
<evidence type="ECO:0000313" key="13">
    <source>
        <dbReference type="Proteomes" id="UP000007110"/>
    </source>
</evidence>
<proteinExistence type="predicted"/>
<dbReference type="InterPro" id="IPR036236">
    <property type="entry name" value="Znf_C2H2_sf"/>
</dbReference>
<evidence type="ECO:0000256" key="8">
    <source>
        <dbReference type="ARBA" id="ARBA00023242"/>
    </source>
</evidence>
<dbReference type="GO" id="GO:0005634">
    <property type="term" value="C:nucleus"/>
    <property type="evidence" value="ECO:0000318"/>
    <property type="project" value="GO_Central"/>
</dbReference>
<dbReference type="GO" id="GO:0008270">
    <property type="term" value="F:zinc ion binding"/>
    <property type="evidence" value="ECO:0007669"/>
    <property type="project" value="UniProtKB-KW"/>
</dbReference>
<feature type="compositionally biased region" description="Acidic residues" evidence="10">
    <location>
        <begin position="345"/>
        <end position="360"/>
    </location>
</feature>
<evidence type="ECO:0000256" key="2">
    <source>
        <dbReference type="ARBA" id="ARBA00022723"/>
    </source>
</evidence>
<feature type="region of interest" description="Disordered" evidence="10">
    <location>
        <begin position="308"/>
        <end position="331"/>
    </location>
</feature>
<evidence type="ECO:0000256" key="5">
    <source>
        <dbReference type="ARBA" id="ARBA00022833"/>
    </source>
</evidence>
<feature type="domain" description="C2H2-type" evidence="11">
    <location>
        <begin position="549"/>
        <end position="576"/>
    </location>
</feature>
<accession>A0A7M7GF07</accession>
<name>A0A7M7GF07_STRPU</name>
<dbReference type="EnsemblMetazoa" id="XM_003724741">
    <property type="protein sequence ID" value="XP_003724789"/>
    <property type="gene ID" value="LOC100888889"/>
</dbReference>
<dbReference type="Gene3D" id="3.30.160.60">
    <property type="entry name" value="Classic Zinc Finger"/>
    <property type="match status" value="5"/>
</dbReference>
<dbReference type="InterPro" id="IPR013087">
    <property type="entry name" value="Znf_C2H2_type"/>
</dbReference>
<dbReference type="InParanoid" id="A0A7M7GF07"/>
<dbReference type="GeneID" id="100888889"/>
<feature type="region of interest" description="Disordered" evidence="10">
    <location>
        <begin position="280"/>
        <end position="299"/>
    </location>
</feature>
<evidence type="ECO:0000256" key="1">
    <source>
        <dbReference type="ARBA" id="ARBA00004123"/>
    </source>
</evidence>
<dbReference type="SUPFAM" id="SSF57667">
    <property type="entry name" value="beta-beta-alpha zinc fingers"/>
    <property type="match status" value="3"/>
</dbReference>
<reference evidence="12" key="2">
    <citation type="submission" date="2021-01" db="UniProtKB">
        <authorList>
            <consortium name="EnsemblMetazoa"/>
        </authorList>
    </citation>
    <scope>IDENTIFICATION</scope>
</reference>
<sequence length="761" mass="86040">MEESEERIAMVTATPSDDDNQMKHDPHKIVLCLPCNLWFDDVLKFIGHHSQHEVQTEVQCLLCKQSFTTKILLTDHYENFHNLEALAATAALLEGPDRDQKTHVDHSYSRAKNGDQGEADVDPHDEEEGSCRKGGSGEKKIEIGEGEEDTEIHEGREEKAHIVGGAEKEVIVGVEKETEIVEAGEGILSDAIIGTEAVIKRTSEEQDQDAEGCIKAEVESRNEKVMEAEEVSFGAEIGVMDSIDKDKNESELEESGSQSPCRDDGLSNIPNSRGHIEELEEEMDVEEESDGQNREVTEDTLEERLSPFEELQGGSTALDSIHSDHLDENDDSNTFMEQIHLETGDDFEGSFSDVDDDHEEETPHSEEDIAEMMPEYEEGDFRFISGLRHRQIHIANSNLVTDIGMQVFICLHCDFLDSEAGLVNHMQRTHKEVLELESAMLEFSREVPADRVFPENVTGEEVMMLSEYHRRNLEQKHVSGGSRKRTARTDGVREKRHLGCISNGETLEKKKRYVENRVPCLCPECGKVLCRKSALRTHILGVHSRSRNHLCEVCGKAFRASYHLSQHRKSHRTKTFSCDLCDFTSDVRMDIFDHQQLHPNKFILCHVCGTVLKSKTALKRHMMVHSETRPFACTVEGCTWRFTSEALCKGHIESHNSPGEFICLECKRRFRKRHHIRRHLKMVHGKVSNSDADKFVAVDAKVVPSAEQFGQIPVTQLSKQHIVITTDEHGTPIFCDQNEELVFDSKTSSLLQVTVKHSDGI</sequence>
<feature type="domain" description="C2H2-type" evidence="11">
    <location>
        <begin position="661"/>
        <end position="684"/>
    </location>
</feature>
<keyword evidence="4 9" id="KW-0863">Zinc-finger</keyword>
<reference evidence="13" key="1">
    <citation type="submission" date="2015-02" db="EMBL/GenBank/DDBJ databases">
        <title>Genome sequencing for Strongylocentrotus purpuratus.</title>
        <authorList>
            <person name="Murali S."/>
            <person name="Liu Y."/>
            <person name="Vee V."/>
            <person name="English A."/>
            <person name="Wang M."/>
            <person name="Skinner E."/>
            <person name="Han Y."/>
            <person name="Muzny D.M."/>
            <person name="Worley K.C."/>
            <person name="Gibbs R.A."/>
        </authorList>
    </citation>
    <scope>NUCLEOTIDE SEQUENCE</scope>
</reference>
<dbReference type="SMART" id="SM00355">
    <property type="entry name" value="ZnF_C2H2"/>
    <property type="match status" value="9"/>
</dbReference>
<dbReference type="KEGG" id="spu:100888889"/>
<evidence type="ECO:0000256" key="3">
    <source>
        <dbReference type="ARBA" id="ARBA00022737"/>
    </source>
</evidence>
<protein>
    <recommendedName>
        <fullName evidence="11">C2H2-type domain-containing protein</fullName>
    </recommendedName>
</protein>
<evidence type="ECO:0000256" key="10">
    <source>
        <dbReference type="SAM" id="MobiDB-lite"/>
    </source>
</evidence>
<feature type="region of interest" description="Disordered" evidence="10">
    <location>
        <begin position="98"/>
        <end position="152"/>
    </location>
</feature>
<dbReference type="OMA" id="EFICLEC"/>
<dbReference type="PANTHER" id="PTHR47772">
    <property type="entry name" value="ZINC FINGER PROTEIN 200"/>
    <property type="match status" value="1"/>
</dbReference>
<evidence type="ECO:0000256" key="4">
    <source>
        <dbReference type="ARBA" id="ARBA00022771"/>
    </source>
</evidence>
<evidence type="ECO:0000256" key="6">
    <source>
        <dbReference type="ARBA" id="ARBA00023015"/>
    </source>
</evidence>
<feature type="compositionally biased region" description="Basic and acidic residues" evidence="10">
    <location>
        <begin position="129"/>
        <end position="143"/>
    </location>
</feature>
<keyword evidence="7" id="KW-0804">Transcription</keyword>
<dbReference type="RefSeq" id="XP_003724789.2">
    <property type="nucleotide sequence ID" value="XM_003724741.3"/>
</dbReference>
<evidence type="ECO:0000313" key="12">
    <source>
        <dbReference type="EnsemblMetazoa" id="XP_003724789"/>
    </source>
</evidence>
<dbReference type="Proteomes" id="UP000007110">
    <property type="component" value="Unassembled WGS sequence"/>
</dbReference>
<keyword evidence="5" id="KW-0862">Zinc</keyword>
<dbReference type="AlphaFoldDB" id="A0A7M7GF07"/>
<dbReference type="InterPro" id="IPR050636">
    <property type="entry name" value="C2H2-ZF_domain-containing"/>
</dbReference>
<feature type="region of interest" description="Disordered" evidence="10">
    <location>
        <begin position="235"/>
        <end position="272"/>
    </location>
</feature>
<dbReference type="PANTHER" id="PTHR47772:SF13">
    <property type="entry name" value="GASTRULA ZINC FINGER PROTEIN XLCGF49.1-LIKE-RELATED"/>
    <property type="match status" value="1"/>
</dbReference>
<evidence type="ECO:0000259" key="11">
    <source>
        <dbReference type="PROSITE" id="PS50157"/>
    </source>
</evidence>
<keyword evidence="13" id="KW-1185">Reference proteome</keyword>
<dbReference type="PROSITE" id="PS50157">
    <property type="entry name" value="ZINC_FINGER_C2H2_2"/>
    <property type="match status" value="4"/>
</dbReference>
<feature type="domain" description="C2H2-type" evidence="11">
    <location>
        <begin position="603"/>
        <end position="630"/>
    </location>
</feature>
<keyword evidence="2" id="KW-0479">Metal-binding</keyword>
<feature type="compositionally biased region" description="Basic and acidic residues" evidence="10">
    <location>
        <begin position="98"/>
        <end position="115"/>
    </location>
</feature>
<feature type="compositionally biased region" description="Acidic residues" evidence="10">
    <location>
        <begin position="280"/>
        <end position="290"/>
    </location>
</feature>
<feature type="compositionally biased region" description="Acidic residues" evidence="10">
    <location>
        <begin position="117"/>
        <end position="128"/>
    </location>
</feature>
<dbReference type="Pfam" id="PF00096">
    <property type="entry name" value="zf-C2H2"/>
    <property type="match status" value="3"/>
</dbReference>
<feature type="region of interest" description="Disordered" evidence="10">
    <location>
        <begin position="345"/>
        <end position="366"/>
    </location>
</feature>
<dbReference type="OrthoDB" id="6077919at2759"/>
<evidence type="ECO:0000256" key="7">
    <source>
        <dbReference type="ARBA" id="ARBA00023163"/>
    </source>
</evidence>